<feature type="domain" description="Copper-fist" evidence="9">
    <location>
        <begin position="1"/>
        <end position="40"/>
    </location>
</feature>
<dbReference type="PANTHER" id="PTHR28088">
    <property type="entry name" value="TRANSCRIPTIONAL ACTIVATOR HAA1-RELATED"/>
    <property type="match status" value="1"/>
</dbReference>
<organism evidence="10 11">
    <name type="scientific">Wickerhamomyces mucosus</name>
    <dbReference type="NCBI Taxonomy" id="1378264"/>
    <lineage>
        <taxon>Eukaryota</taxon>
        <taxon>Fungi</taxon>
        <taxon>Dikarya</taxon>
        <taxon>Ascomycota</taxon>
        <taxon>Saccharomycotina</taxon>
        <taxon>Saccharomycetes</taxon>
        <taxon>Phaffomycetales</taxon>
        <taxon>Wickerhamomycetaceae</taxon>
        <taxon>Wickerhamomyces</taxon>
    </lineage>
</organism>
<protein>
    <recommendedName>
        <fullName evidence="9">Copper-fist domain-containing protein</fullName>
    </recommendedName>
</protein>
<dbReference type="SMART" id="SM00412">
    <property type="entry name" value="Cu_FIST"/>
    <property type="match status" value="1"/>
</dbReference>
<evidence type="ECO:0000313" key="11">
    <source>
        <dbReference type="Proteomes" id="UP000769528"/>
    </source>
</evidence>
<proteinExistence type="predicted"/>
<reference evidence="10" key="2">
    <citation type="submission" date="2021-01" db="EMBL/GenBank/DDBJ databases">
        <authorList>
            <person name="Schikora-Tamarit M.A."/>
        </authorList>
    </citation>
    <scope>NUCLEOTIDE SEQUENCE</scope>
    <source>
        <strain evidence="10">CBS6341</strain>
    </source>
</reference>
<sequence length="585" mass="66429">MILVDGEKYACVKCIRGHRSSTCKHSNRPLVQVRSRGRPALNNLHRIAVTESEHLLSRDESFAVKEDIPEVEQVKKVKKGCCSSKKEPENKQHDISKLNNSLCTKSKPVLEKNPSVVRSCCNHTSFKTKSNCSSCKSEKNGVILLKASKRQFVDVKDGNIDFVAPYSESNFNIFNNNVNGDLLNNNKRIVSENVSQLKVFKKLKVNQVPNPIFESNQLTNQLSDTFKAQSINGNGTKDINKSPKHYSVSRSKNTFLPLEEVYDMVLSSGCSNECNCGPDCSCPGCLIHRSNEELRAYGLLGNSPSIIDGTKSSTPDTSEDNFHRSSSNLPLMSNKTDDYHNNQNHNLYNKIINNFYDHIGNQQNKYSHQQNNYTNDGKSNDADYINHNNDHRQQINNTYQTINPNEPYNHYHVHNNISNHDNNRHNCNNNENHDQDNNNDTTSDLNNDNDDIYTTREEVLASSSINFQTIDEFFNPNLFETDVCYCNDDECICFNCSKHNIKDGIKTLSNGERLNITLEDFDLLSESISRPLAQNIKLENTGENSLDQEVNLLKLDYHDCGCPPDDCECFNCFKHGNYNGIKIQR</sequence>
<gene>
    <name evidence="10" type="ORF">WICMUC_003255</name>
</gene>
<dbReference type="PROSITE" id="PS01119">
    <property type="entry name" value="COPPER_FIST_1"/>
    <property type="match status" value="1"/>
</dbReference>
<dbReference type="GO" id="GO:0045944">
    <property type="term" value="P:positive regulation of transcription by RNA polymerase II"/>
    <property type="evidence" value="ECO:0007669"/>
    <property type="project" value="TreeGrafter"/>
</dbReference>
<dbReference type="InterPro" id="IPR001083">
    <property type="entry name" value="Cu_fist_DNA-bd_dom"/>
</dbReference>
<dbReference type="SMART" id="SM01090">
    <property type="entry name" value="Copper-fist"/>
    <property type="match status" value="1"/>
</dbReference>
<keyword evidence="6" id="KW-0804">Transcription</keyword>
<keyword evidence="11" id="KW-1185">Reference proteome</keyword>
<dbReference type="InterPro" id="IPR051763">
    <property type="entry name" value="Copper_Homeo_Regul"/>
</dbReference>
<feature type="compositionally biased region" description="Polar residues" evidence="8">
    <location>
        <begin position="366"/>
        <end position="377"/>
    </location>
</feature>
<evidence type="ECO:0000256" key="8">
    <source>
        <dbReference type="SAM" id="MobiDB-lite"/>
    </source>
</evidence>
<keyword evidence="4" id="KW-0186">Copper</keyword>
<dbReference type="GO" id="GO:0005634">
    <property type="term" value="C:nucleus"/>
    <property type="evidence" value="ECO:0007669"/>
    <property type="project" value="UniProtKB-SubCell"/>
</dbReference>
<evidence type="ECO:0000256" key="6">
    <source>
        <dbReference type="ARBA" id="ARBA00023163"/>
    </source>
</evidence>
<dbReference type="InterPro" id="IPR036395">
    <property type="entry name" value="Cu_fist_DNA-bd_dom_sf"/>
</dbReference>
<evidence type="ECO:0000256" key="4">
    <source>
        <dbReference type="ARBA" id="ARBA00023008"/>
    </source>
</evidence>
<evidence type="ECO:0000256" key="5">
    <source>
        <dbReference type="ARBA" id="ARBA00023015"/>
    </source>
</evidence>
<feature type="region of interest" description="Disordered" evidence="8">
    <location>
        <begin position="366"/>
        <end position="388"/>
    </location>
</feature>
<dbReference type="GO" id="GO:0006878">
    <property type="term" value="P:intracellular copper ion homeostasis"/>
    <property type="evidence" value="ECO:0007669"/>
    <property type="project" value="TreeGrafter"/>
</dbReference>
<evidence type="ECO:0000256" key="1">
    <source>
        <dbReference type="ARBA" id="ARBA00004123"/>
    </source>
</evidence>
<feature type="region of interest" description="Disordered" evidence="8">
    <location>
        <begin position="413"/>
        <end position="449"/>
    </location>
</feature>
<dbReference type="PROSITE" id="PS50073">
    <property type="entry name" value="COPPER_FIST_2"/>
    <property type="match status" value="1"/>
</dbReference>
<feature type="compositionally biased region" description="Polar residues" evidence="8">
    <location>
        <begin position="324"/>
        <end position="334"/>
    </location>
</feature>
<evidence type="ECO:0000313" key="10">
    <source>
        <dbReference type="EMBL" id="KAH3674418.1"/>
    </source>
</evidence>
<evidence type="ECO:0000256" key="2">
    <source>
        <dbReference type="ARBA" id="ARBA00022723"/>
    </source>
</evidence>
<name>A0A9P8TCH1_9ASCO</name>
<dbReference type="GO" id="GO:0005507">
    <property type="term" value="F:copper ion binding"/>
    <property type="evidence" value="ECO:0007669"/>
    <property type="project" value="InterPro"/>
</dbReference>
<accession>A0A9P8TCH1</accession>
<dbReference type="EMBL" id="JAEUBF010000853">
    <property type="protein sequence ID" value="KAH3674418.1"/>
    <property type="molecule type" value="Genomic_DNA"/>
</dbReference>
<dbReference type="PRINTS" id="PR00617">
    <property type="entry name" value="COPPERFIST"/>
</dbReference>
<evidence type="ECO:0000259" key="9">
    <source>
        <dbReference type="PROSITE" id="PS50073"/>
    </source>
</evidence>
<dbReference type="GO" id="GO:0000981">
    <property type="term" value="F:DNA-binding transcription factor activity, RNA polymerase II-specific"/>
    <property type="evidence" value="ECO:0007669"/>
    <property type="project" value="TreeGrafter"/>
</dbReference>
<evidence type="ECO:0000256" key="3">
    <source>
        <dbReference type="ARBA" id="ARBA00022833"/>
    </source>
</evidence>
<dbReference type="FunFam" id="3.90.430.10:FF:000001">
    <property type="entry name" value="Copper fist DNA-binding protein"/>
    <property type="match status" value="1"/>
</dbReference>
<keyword evidence="2" id="KW-0479">Metal-binding</keyword>
<comment type="caution">
    <text evidence="10">The sequence shown here is derived from an EMBL/GenBank/DDBJ whole genome shotgun (WGS) entry which is preliminary data.</text>
</comment>
<dbReference type="PANTHER" id="PTHR28088:SF5">
    <property type="entry name" value="TRANSCRIPTIONAL ACTIVATOR HAA1-RELATED"/>
    <property type="match status" value="1"/>
</dbReference>
<comment type="subcellular location">
    <subcellularLocation>
        <location evidence="1">Nucleus</location>
    </subcellularLocation>
</comment>
<dbReference type="AlphaFoldDB" id="A0A9P8TCH1"/>
<dbReference type="Pfam" id="PF00649">
    <property type="entry name" value="Copper-fist"/>
    <property type="match status" value="1"/>
</dbReference>
<dbReference type="GO" id="GO:0006879">
    <property type="term" value="P:intracellular iron ion homeostasis"/>
    <property type="evidence" value="ECO:0007669"/>
    <property type="project" value="TreeGrafter"/>
</dbReference>
<dbReference type="Gene3D" id="3.90.430.10">
    <property type="entry name" value="Copper fist DNA-binding domain"/>
    <property type="match status" value="1"/>
</dbReference>
<evidence type="ECO:0000256" key="7">
    <source>
        <dbReference type="ARBA" id="ARBA00023242"/>
    </source>
</evidence>
<dbReference type="OrthoDB" id="5600085at2759"/>
<dbReference type="SUPFAM" id="SSF57879">
    <property type="entry name" value="Zinc domain conserved in yeast copper-regulated transcription factors"/>
    <property type="match status" value="1"/>
</dbReference>
<keyword evidence="5" id="KW-0805">Transcription regulation</keyword>
<reference evidence="10" key="1">
    <citation type="journal article" date="2021" name="Open Biol.">
        <title>Shared evolutionary footprints suggest mitochondrial oxidative damage underlies multiple complex I losses in fungi.</title>
        <authorList>
            <person name="Schikora-Tamarit M.A."/>
            <person name="Marcet-Houben M."/>
            <person name="Nosek J."/>
            <person name="Gabaldon T."/>
        </authorList>
    </citation>
    <scope>NUCLEOTIDE SEQUENCE</scope>
    <source>
        <strain evidence="10">CBS6341</strain>
    </source>
</reference>
<keyword evidence="3" id="KW-0862">Zinc</keyword>
<keyword evidence="7" id="KW-0539">Nucleus</keyword>
<dbReference type="GO" id="GO:0000978">
    <property type="term" value="F:RNA polymerase II cis-regulatory region sequence-specific DNA binding"/>
    <property type="evidence" value="ECO:0007669"/>
    <property type="project" value="TreeGrafter"/>
</dbReference>
<dbReference type="Proteomes" id="UP000769528">
    <property type="component" value="Unassembled WGS sequence"/>
</dbReference>
<feature type="region of interest" description="Disordered" evidence="8">
    <location>
        <begin position="308"/>
        <end position="334"/>
    </location>
</feature>
<feature type="compositionally biased region" description="Low complexity" evidence="8">
    <location>
        <begin position="414"/>
        <end position="430"/>
    </location>
</feature>